<dbReference type="CDD" id="cd06464">
    <property type="entry name" value="ACD_sHsps-like"/>
    <property type="match status" value="1"/>
</dbReference>
<comment type="caution">
    <text evidence="4">The sequence shown here is derived from an EMBL/GenBank/DDBJ whole genome shotgun (WGS) entry which is preliminary data.</text>
</comment>
<evidence type="ECO:0000313" key="5">
    <source>
        <dbReference type="Proteomes" id="UP000586095"/>
    </source>
</evidence>
<dbReference type="InterPro" id="IPR031107">
    <property type="entry name" value="Small_HSP"/>
</dbReference>
<dbReference type="RefSeq" id="WP_121078145.1">
    <property type="nucleotide sequence ID" value="NZ_BAAALZ010000001.1"/>
</dbReference>
<evidence type="ECO:0000256" key="2">
    <source>
        <dbReference type="RuleBase" id="RU003616"/>
    </source>
</evidence>
<gene>
    <name evidence="4" type="ORF">BJ960_002637</name>
</gene>
<comment type="similarity">
    <text evidence="1 2">Belongs to the small heat shock protein (HSP20) family.</text>
</comment>
<dbReference type="SUPFAM" id="SSF49764">
    <property type="entry name" value="HSP20-like chaperones"/>
    <property type="match status" value="1"/>
</dbReference>
<dbReference type="Pfam" id="PF00011">
    <property type="entry name" value="HSP20"/>
    <property type="match status" value="1"/>
</dbReference>
<feature type="domain" description="SHSP" evidence="3">
    <location>
        <begin position="21"/>
        <end position="132"/>
    </location>
</feature>
<dbReference type="Proteomes" id="UP000586095">
    <property type="component" value="Unassembled WGS sequence"/>
</dbReference>
<dbReference type="PROSITE" id="PS01031">
    <property type="entry name" value="SHSP"/>
    <property type="match status" value="1"/>
</dbReference>
<dbReference type="InterPro" id="IPR002068">
    <property type="entry name" value="A-crystallin/Hsp20_dom"/>
</dbReference>
<sequence>MALTFDPFTELERVATGMLQARTAPRAMPVDLYRDQDRYFLTADMPGIDPGSLDIDVDGQLLTIRAYRSGANSEGVKWLTQERAEGAYLRQFSIGEGIDTENISATYKDGVLSVILPLNAKAKPRKIEVAMPSTEAAEGKSITA</sequence>
<dbReference type="PANTHER" id="PTHR11527">
    <property type="entry name" value="HEAT-SHOCK PROTEIN 20 FAMILY MEMBER"/>
    <property type="match status" value="1"/>
</dbReference>
<dbReference type="InterPro" id="IPR008978">
    <property type="entry name" value="HSP20-like_chaperone"/>
</dbReference>
<evidence type="ECO:0000313" key="4">
    <source>
        <dbReference type="EMBL" id="NYD27834.1"/>
    </source>
</evidence>
<dbReference type="EMBL" id="JACCBD010000001">
    <property type="protein sequence ID" value="NYD27834.1"/>
    <property type="molecule type" value="Genomic_DNA"/>
</dbReference>
<keyword evidence="5" id="KW-1185">Reference proteome</keyword>
<reference evidence="4 5" key="1">
    <citation type="submission" date="2020-07" db="EMBL/GenBank/DDBJ databases">
        <title>Sequencing the genomes of 1000 actinobacteria strains.</title>
        <authorList>
            <person name="Klenk H.-P."/>
        </authorList>
    </citation>
    <scope>NUCLEOTIDE SEQUENCE [LARGE SCALE GENOMIC DNA]</scope>
    <source>
        <strain evidence="4 5">DSM 17380</strain>
    </source>
</reference>
<evidence type="ECO:0000259" key="3">
    <source>
        <dbReference type="PROSITE" id="PS01031"/>
    </source>
</evidence>
<organism evidence="4 5">
    <name type="scientific">Leucobacter aridicollis</name>
    <dbReference type="NCBI Taxonomy" id="283878"/>
    <lineage>
        <taxon>Bacteria</taxon>
        <taxon>Bacillati</taxon>
        <taxon>Actinomycetota</taxon>
        <taxon>Actinomycetes</taxon>
        <taxon>Micrococcales</taxon>
        <taxon>Microbacteriaceae</taxon>
        <taxon>Leucobacter</taxon>
    </lineage>
</organism>
<name>A0A852RI14_9MICO</name>
<proteinExistence type="inferred from homology"/>
<dbReference type="Gene3D" id="2.60.40.790">
    <property type="match status" value="1"/>
</dbReference>
<accession>A0A852RI14</accession>
<protein>
    <submittedName>
        <fullName evidence="4">HSP20 family protein</fullName>
    </submittedName>
</protein>
<dbReference type="AlphaFoldDB" id="A0A852RI14"/>
<evidence type="ECO:0000256" key="1">
    <source>
        <dbReference type="PROSITE-ProRule" id="PRU00285"/>
    </source>
</evidence>